<dbReference type="GO" id="GO:0000772">
    <property type="term" value="F:mating pheromone activity"/>
    <property type="evidence" value="ECO:0007669"/>
    <property type="project" value="InterPro"/>
</dbReference>
<proteinExistence type="predicted"/>
<gene>
    <name evidence="1" type="primary">phb3.1.42</name>
</gene>
<dbReference type="EMBL" id="AF186388">
    <property type="protein sequence ID" value="AAF01423.1"/>
    <property type="molecule type" value="Genomic_DNA"/>
</dbReference>
<dbReference type="GO" id="GO:0016020">
    <property type="term" value="C:membrane"/>
    <property type="evidence" value="ECO:0007669"/>
    <property type="project" value="InterPro"/>
</dbReference>
<dbReference type="Pfam" id="PF08015">
    <property type="entry name" value="Pheromone"/>
    <property type="match status" value="1"/>
</dbReference>
<protein>
    <submittedName>
        <fullName evidence="1">Phb3.1.42</fullName>
    </submittedName>
</protein>
<name>Q9UVM9_COPCI</name>
<dbReference type="InterPro" id="IPR012597">
    <property type="entry name" value="Pheromone"/>
</dbReference>
<reference evidence="1" key="1">
    <citation type="journal article" date="2000" name="Genetics">
        <title>Three subfamilies of pheromone and receptor genes generate multiple B mating specificities in the mushroom Coprinus cinereus.</title>
        <authorList>
            <person name="Halsall J.R."/>
            <person name="Milner M.J."/>
            <person name="Casselton L.A."/>
        </authorList>
    </citation>
    <scope>NUCLEOTIDE SEQUENCE</scope>
    <source>
        <strain evidence="1">JV6</strain>
    </source>
</reference>
<dbReference type="AlphaFoldDB" id="Q9UVM9"/>
<sequence>MDSGNTVDLAELCDMDPNIGFTPDSSAPTEDNVAKQLVDSDQRLPGGYYGGQCIIA</sequence>
<evidence type="ECO:0000313" key="1">
    <source>
        <dbReference type="EMBL" id="AAF01423.1"/>
    </source>
</evidence>
<accession>Q9UVM9</accession>
<organism evidence="1">
    <name type="scientific">Coprinopsis cinerea</name>
    <name type="common">Inky cap fungus</name>
    <name type="synonym">Hormographiella aspergillata</name>
    <dbReference type="NCBI Taxonomy" id="5346"/>
    <lineage>
        <taxon>Eukaryota</taxon>
        <taxon>Fungi</taxon>
        <taxon>Dikarya</taxon>
        <taxon>Basidiomycota</taxon>
        <taxon>Agaricomycotina</taxon>
        <taxon>Agaricomycetes</taxon>
        <taxon>Agaricomycetidae</taxon>
        <taxon>Agaricales</taxon>
        <taxon>Agaricineae</taxon>
        <taxon>Psathyrellaceae</taxon>
        <taxon>Coprinopsis</taxon>
    </lineage>
</organism>